<protein>
    <recommendedName>
        <fullName evidence="3">Nucleotidyltransferase family protein</fullName>
    </recommendedName>
</protein>
<comment type="caution">
    <text evidence="1">The sequence shown here is derived from an EMBL/GenBank/DDBJ whole genome shotgun (WGS) entry which is preliminary data.</text>
</comment>
<name>A0A254T888_9BURK</name>
<dbReference type="Proteomes" id="UP000197535">
    <property type="component" value="Unassembled WGS sequence"/>
</dbReference>
<accession>A0A254T888</accession>
<gene>
    <name evidence="1" type="ORF">AYR66_01225</name>
</gene>
<evidence type="ECO:0000313" key="1">
    <source>
        <dbReference type="EMBL" id="OWW18367.1"/>
    </source>
</evidence>
<keyword evidence="2" id="KW-1185">Reference proteome</keyword>
<organism evidence="1 2">
    <name type="scientific">Noviherbaspirillum denitrificans</name>
    <dbReference type="NCBI Taxonomy" id="1968433"/>
    <lineage>
        <taxon>Bacteria</taxon>
        <taxon>Pseudomonadati</taxon>
        <taxon>Pseudomonadota</taxon>
        <taxon>Betaproteobacteria</taxon>
        <taxon>Burkholderiales</taxon>
        <taxon>Oxalobacteraceae</taxon>
        <taxon>Noviherbaspirillum</taxon>
    </lineage>
</organism>
<dbReference type="OrthoDB" id="8767788at2"/>
<sequence>MRWLMNAPRTYIFGGLVRHIVNPTVHPTYSDIDLITVDIDLLDRLRDELGYVFRGVSRLGSSPQYFLAKSPRFTKTIQLIFMQSHAQVMLFINNAQYDIDRVAYGDQRFYFDPSIGGEDVIRRAINAKRATFIQGPRDMSLFSPNRRQIELRHRWKLIQKGFTIID</sequence>
<dbReference type="AlphaFoldDB" id="A0A254T888"/>
<evidence type="ECO:0000313" key="2">
    <source>
        <dbReference type="Proteomes" id="UP000197535"/>
    </source>
</evidence>
<dbReference type="EMBL" id="LSTO01000008">
    <property type="protein sequence ID" value="OWW18367.1"/>
    <property type="molecule type" value="Genomic_DNA"/>
</dbReference>
<proteinExistence type="predicted"/>
<reference evidence="1 2" key="1">
    <citation type="submission" date="2016-02" db="EMBL/GenBank/DDBJ databases">
        <authorList>
            <person name="Wen L."/>
            <person name="He K."/>
            <person name="Yang H."/>
        </authorList>
    </citation>
    <scope>NUCLEOTIDE SEQUENCE [LARGE SCALE GENOMIC DNA]</scope>
    <source>
        <strain evidence="1 2">TSA40</strain>
    </source>
</reference>
<evidence type="ECO:0008006" key="3">
    <source>
        <dbReference type="Google" id="ProtNLM"/>
    </source>
</evidence>
<dbReference type="RefSeq" id="WP_141104335.1">
    <property type="nucleotide sequence ID" value="NZ_LSTO01000008.1"/>
</dbReference>